<dbReference type="AlphaFoldDB" id="A0A1U7JH89"/>
<evidence type="ECO:0000259" key="3">
    <source>
        <dbReference type="Pfam" id="PF02581"/>
    </source>
</evidence>
<dbReference type="InterPro" id="IPR036206">
    <property type="entry name" value="ThiamineP_synth_sf"/>
</dbReference>
<sequence length="213" mass="23071">MHPRLYLITPPEFELEEFAGKLEEALAGGDVASVLISMPNAPEGVLQKAAKRLVPLIQAADSAALIENDTQIMGRSGADGLHFIGDDQGLEEVMSTLRDDKIIGHGGVKTRHAAMVVASMGVDYMFFGLTNLEQTPEAHPKTLEFGSWWAEVFETPCVVLGGTSMESVEACAQTKAEFVALREAIWDHPEGPRVAVQQANAILAQIELPEFED</sequence>
<dbReference type="STRING" id="197461.A3843_10790"/>
<keyword evidence="2" id="KW-0784">Thiamine biosynthesis</keyword>
<dbReference type="GO" id="GO:0005737">
    <property type="term" value="C:cytoplasm"/>
    <property type="evidence" value="ECO:0007669"/>
    <property type="project" value="TreeGrafter"/>
</dbReference>
<dbReference type="NCBIfam" id="NF005080">
    <property type="entry name" value="PRK06512.1"/>
    <property type="match status" value="1"/>
</dbReference>
<protein>
    <submittedName>
        <fullName evidence="4">Thiamine phosphate synthase</fullName>
    </submittedName>
</protein>
<dbReference type="Gene3D" id="3.20.20.70">
    <property type="entry name" value="Aldolase class I"/>
    <property type="match status" value="1"/>
</dbReference>
<evidence type="ECO:0000256" key="2">
    <source>
        <dbReference type="ARBA" id="ARBA00022977"/>
    </source>
</evidence>
<dbReference type="EMBL" id="LVVZ01000015">
    <property type="protein sequence ID" value="OKL44058.1"/>
    <property type="molecule type" value="Genomic_DNA"/>
</dbReference>
<dbReference type="GO" id="GO:0009228">
    <property type="term" value="P:thiamine biosynthetic process"/>
    <property type="evidence" value="ECO:0007669"/>
    <property type="project" value="UniProtKB-KW"/>
</dbReference>
<dbReference type="CDD" id="cd00564">
    <property type="entry name" value="TMP_TenI"/>
    <property type="match status" value="1"/>
</dbReference>
<dbReference type="GO" id="GO:0004789">
    <property type="term" value="F:thiamine-phosphate diphosphorylase activity"/>
    <property type="evidence" value="ECO:0007669"/>
    <property type="project" value="TreeGrafter"/>
</dbReference>
<comment type="caution">
    <text evidence="4">The sequence shown here is derived from an EMBL/GenBank/DDBJ whole genome shotgun (WGS) entry which is preliminary data.</text>
</comment>
<comment type="pathway">
    <text evidence="1">Cofactor biosynthesis; thiamine diphosphate biosynthesis.</text>
</comment>
<organism evidence="4 5">
    <name type="scientific">Pseudovibrio exalbescens</name>
    <dbReference type="NCBI Taxonomy" id="197461"/>
    <lineage>
        <taxon>Bacteria</taxon>
        <taxon>Pseudomonadati</taxon>
        <taxon>Pseudomonadota</taxon>
        <taxon>Alphaproteobacteria</taxon>
        <taxon>Hyphomicrobiales</taxon>
        <taxon>Stappiaceae</taxon>
        <taxon>Pseudovibrio</taxon>
    </lineage>
</organism>
<name>A0A1U7JH89_9HYPH</name>
<accession>A0A1U7JH89</accession>
<dbReference type="InterPro" id="IPR022998">
    <property type="entry name" value="ThiamineP_synth_TenI"/>
</dbReference>
<dbReference type="OrthoDB" id="7159061at2"/>
<feature type="domain" description="Thiamine phosphate synthase/TenI" evidence="3">
    <location>
        <begin position="5"/>
        <end position="185"/>
    </location>
</feature>
<evidence type="ECO:0000256" key="1">
    <source>
        <dbReference type="ARBA" id="ARBA00004948"/>
    </source>
</evidence>
<proteinExistence type="predicted"/>
<keyword evidence="5" id="KW-1185">Reference proteome</keyword>
<dbReference type="PANTHER" id="PTHR20857:SF23">
    <property type="entry name" value="THIAMINE BIOSYNTHETIC BIFUNCTIONAL ENZYME"/>
    <property type="match status" value="1"/>
</dbReference>
<dbReference type="InterPro" id="IPR013785">
    <property type="entry name" value="Aldolase_TIM"/>
</dbReference>
<dbReference type="Pfam" id="PF02581">
    <property type="entry name" value="TMP-TENI"/>
    <property type="match status" value="1"/>
</dbReference>
<dbReference type="PANTHER" id="PTHR20857">
    <property type="entry name" value="THIAMINE-PHOSPHATE PYROPHOSPHORYLASE"/>
    <property type="match status" value="1"/>
</dbReference>
<evidence type="ECO:0000313" key="5">
    <source>
        <dbReference type="Proteomes" id="UP000185783"/>
    </source>
</evidence>
<gene>
    <name evidence="4" type="ORF">A3843_10790</name>
</gene>
<reference evidence="4 5" key="1">
    <citation type="submission" date="2016-03" db="EMBL/GenBank/DDBJ databases">
        <title>Genome sequence of Nesiotobacter sp. nov., a moderately halophilic alphaproteobacterium isolated from the Yellow Sea, China.</title>
        <authorList>
            <person name="Zhang G."/>
            <person name="Zhang R."/>
        </authorList>
    </citation>
    <scope>NUCLEOTIDE SEQUENCE [LARGE SCALE GENOMIC DNA]</scope>
    <source>
        <strain evidence="4 5">WB1-6</strain>
    </source>
</reference>
<dbReference type="SUPFAM" id="SSF51391">
    <property type="entry name" value="Thiamin phosphate synthase"/>
    <property type="match status" value="1"/>
</dbReference>
<dbReference type="Proteomes" id="UP000185783">
    <property type="component" value="Unassembled WGS sequence"/>
</dbReference>
<evidence type="ECO:0000313" key="4">
    <source>
        <dbReference type="EMBL" id="OKL44058.1"/>
    </source>
</evidence>
<dbReference type="RefSeq" id="WP_028481138.1">
    <property type="nucleotide sequence ID" value="NZ_LVVZ01000015.1"/>
</dbReference>